<feature type="region of interest" description="Disordered" evidence="1">
    <location>
        <begin position="162"/>
        <end position="246"/>
    </location>
</feature>
<gene>
    <name evidence="2" type="ORF">DFQ11_102476</name>
</gene>
<dbReference type="GO" id="GO:0005509">
    <property type="term" value="F:calcium ion binding"/>
    <property type="evidence" value="ECO:0007669"/>
    <property type="project" value="InterPro"/>
</dbReference>
<evidence type="ECO:0008006" key="4">
    <source>
        <dbReference type="Google" id="ProtNLM"/>
    </source>
</evidence>
<evidence type="ECO:0000256" key="1">
    <source>
        <dbReference type="SAM" id="MobiDB-lite"/>
    </source>
</evidence>
<dbReference type="PROSITE" id="PS51257">
    <property type="entry name" value="PROKAR_LIPOPROTEIN"/>
    <property type="match status" value="1"/>
</dbReference>
<protein>
    <recommendedName>
        <fullName evidence="4">Thrombospondin type 3 repeat-containing protein</fullName>
    </recommendedName>
</protein>
<name>A0A2V4YEI3_9FLAO</name>
<organism evidence="2 3">
    <name type="scientific">Winogradskyella epiphytica</name>
    <dbReference type="NCBI Taxonomy" id="262005"/>
    <lineage>
        <taxon>Bacteria</taxon>
        <taxon>Pseudomonadati</taxon>
        <taxon>Bacteroidota</taxon>
        <taxon>Flavobacteriia</taxon>
        <taxon>Flavobacteriales</taxon>
        <taxon>Flavobacteriaceae</taxon>
        <taxon>Winogradskyella</taxon>
    </lineage>
</organism>
<dbReference type="AlphaFoldDB" id="A0A2V4YEI3"/>
<dbReference type="InterPro" id="IPR028974">
    <property type="entry name" value="TSP_type-3_rpt"/>
</dbReference>
<sequence>MHRYKLTNPLFLFKIETMIRRFYILICAVFLVACDDGDILTVDLDFDQELGICDDFENSYLIFDTRTDPNESLTLVLPKPQYEDLFLNPTPEGEPVIIDISPTQARFNYRTYNINPDGLLCDVLPNSDLIIREDYPANQGTVEVTVTIEDDDNDGIPNIFEYGPGGIENPKDSDGDGIPDYLDEDDDNDNVKTKFEINDPVGDGNPANNPLDSDGDGIPDYLDEDDDGDGVLTRLEDANGDKNPRNDMANNAAGELVPHYLNPDETTPYDFPGYTNDNTYTKTVRTHFIVKDIDLEILRTDYIDLGTLTTIIEVEQN</sequence>
<feature type="compositionally biased region" description="Basic and acidic residues" evidence="1">
    <location>
        <begin position="234"/>
        <end position="245"/>
    </location>
</feature>
<feature type="compositionally biased region" description="Acidic residues" evidence="1">
    <location>
        <begin position="213"/>
        <end position="229"/>
    </location>
</feature>
<accession>A0A2V4YEI3</accession>
<evidence type="ECO:0000313" key="3">
    <source>
        <dbReference type="Proteomes" id="UP000248054"/>
    </source>
</evidence>
<dbReference type="Proteomes" id="UP000248054">
    <property type="component" value="Unassembled WGS sequence"/>
</dbReference>
<dbReference type="EMBL" id="QJTD01000002">
    <property type="protein sequence ID" value="PYE81897.1"/>
    <property type="molecule type" value="Genomic_DNA"/>
</dbReference>
<dbReference type="Gene3D" id="4.10.1080.10">
    <property type="entry name" value="TSP type-3 repeat"/>
    <property type="match status" value="1"/>
</dbReference>
<dbReference type="SUPFAM" id="SSF103647">
    <property type="entry name" value="TSP type-3 repeat"/>
    <property type="match status" value="1"/>
</dbReference>
<feature type="compositionally biased region" description="Acidic residues" evidence="1">
    <location>
        <begin position="175"/>
        <end position="188"/>
    </location>
</feature>
<reference evidence="2 3" key="1">
    <citation type="submission" date="2018-06" db="EMBL/GenBank/DDBJ databases">
        <title>Genomic Encyclopedia of Type Strains, Phase III (KMG-III): the genomes of soil and plant-associated and newly described type strains.</title>
        <authorList>
            <person name="Whitman W."/>
        </authorList>
    </citation>
    <scope>NUCLEOTIDE SEQUENCE [LARGE SCALE GENOMIC DNA]</scope>
    <source>
        <strain evidence="2 3">CECT 7945</strain>
    </source>
</reference>
<keyword evidence="3" id="KW-1185">Reference proteome</keyword>
<comment type="caution">
    <text evidence="2">The sequence shown here is derived from an EMBL/GenBank/DDBJ whole genome shotgun (WGS) entry which is preliminary data.</text>
</comment>
<evidence type="ECO:0000313" key="2">
    <source>
        <dbReference type="EMBL" id="PYE81897.1"/>
    </source>
</evidence>
<proteinExistence type="predicted"/>